<gene>
    <name evidence="1" type="ORF">NVS47_10715</name>
</gene>
<dbReference type="EMBL" id="JANPWE010000005">
    <property type="protein sequence ID" value="MCR6545978.1"/>
    <property type="molecule type" value="Genomic_DNA"/>
</dbReference>
<dbReference type="Proteomes" id="UP001524944">
    <property type="component" value="Unassembled WGS sequence"/>
</dbReference>
<name>A0ABT1Y614_9FIRM</name>
<evidence type="ECO:0000313" key="2">
    <source>
        <dbReference type="Proteomes" id="UP001524944"/>
    </source>
</evidence>
<evidence type="ECO:0000313" key="1">
    <source>
        <dbReference type="EMBL" id="MCR6545978.1"/>
    </source>
</evidence>
<accession>A0ABT1Y614</accession>
<comment type="caution">
    <text evidence="1">The sequence shown here is derived from an EMBL/GenBank/DDBJ whole genome shotgun (WGS) entry which is preliminary data.</text>
</comment>
<organism evidence="1 2">
    <name type="scientific">Dehalobacterium formicoaceticum</name>
    <dbReference type="NCBI Taxonomy" id="51515"/>
    <lineage>
        <taxon>Bacteria</taxon>
        <taxon>Bacillati</taxon>
        <taxon>Bacillota</taxon>
        <taxon>Clostridia</taxon>
        <taxon>Eubacteriales</taxon>
        <taxon>Peptococcaceae</taxon>
        <taxon>Dehalobacterium</taxon>
    </lineage>
</organism>
<sequence length="64" mass="7249">MSEYAKQELEEAIISLASTLHKCEKMQESGRLLSSQKTLNDRRVKALRIALALIEKEVRCSDAD</sequence>
<dbReference type="RefSeq" id="WP_089612172.1">
    <property type="nucleotide sequence ID" value="NZ_CP022121.1"/>
</dbReference>
<evidence type="ECO:0008006" key="3">
    <source>
        <dbReference type="Google" id="ProtNLM"/>
    </source>
</evidence>
<protein>
    <recommendedName>
        <fullName evidence="3">50S ribosomal protein L29</fullName>
    </recommendedName>
</protein>
<keyword evidence="2" id="KW-1185">Reference proteome</keyword>
<proteinExistence type="predicted"/>
<reference evidence="1 2" key="1">
    <citation type="submission" date="2022-08" db="EMBL/GenBank/DDBJ databases">
        <title>Proteogenomics of the novel Dehalobacterium formicoaceticum strain EZ94 highlights a key role of methyltransferases during anaerobic dichloromethane degradation.</title>
        <authorList>
            <person name="Wasmund K."/>
        </authorList>
    </citation>
    <scope>NUCLEOTIDE SEQUENCE [LARGE SCALE GENOMIC DNA]</scope>
    <source>
        <strain evidence="1 2">EZ94</strain>
    </source>
</reference>